<dbReference type="InterPro" id="IPR012340">
    <property type="entry name" value="NA-bd_OB-fold"/>
</dbReference>
<dbReference type="PROSITE" id="PS50126">
    <property type="entry name" value="S1"/>
    <property type="match status" value="7"/>
</dbReference>
<feature type="region of interest" description="Disordered" evidence="4">
    <location>
        <begin position="242"/>
        <end position="280"/>
    </location>
</feature>
<dbReference type="PANTHER" id="PTHR23270:SF10">
    <property type="entry name" value="PROTEIN RRP5 HOMOLOG"/>
    <property type="match status" value="1"/>
</dbReference>
<feature type="domain" description="S1 motif" evidence="5">
    <location>
        <begin position="762"/>
        <end position="846"/>
    </location>
</feature>
<sequence>MKNTAPKRKAAEGGSATPSASTPGSGSAPATAAKKRKSFDSSGPASSSTAATSASANKKAKTGEREKPLPGSSTSVLLASSAQTDFPRGGGSVLTPLEHRQAIREARAEADALFKDSTTPAKSKSGKTSSGGDALSDAERNKAGLAKQKYNRDKRNALKKKHALPGDATAQGQPSSEKKDFVRIEHLNYKRLQTGARLLCTILAIHPYALVLSLPGQLLGHVPITAISPTFTDRLQSLADAYEEDDENDSEEDDEDSDDNSDEENDDQPKKRGSKRSSDAPELRDLYTVGQWVQATVTNVLSGGAYKAAISNSDGQRSREGGEYERESRRVELSLDPSLFNQGVLVEELGQGYVLPAVVKSVEDHGYILDFGLEVPLAGFCPFKNSPSGKKDVKLHVGQVIPASVISVTDNKRSATVILRSKEVTSAFLGSKSTPPSLSGLIPGLVVDALIIANLPAGLNVKLFGLFDATIERSHLPALREGQTYESYFKEGKKIRARVFWELGDLYAEQLALGERDDAGSGARQYRKITLSAADQVLALEPPVVSVVGGIDPSVPRKALSEAFPIGTKLRVTVTRVDADWGLFCTLASNESQRLLMGSDAASIQGFVHISSVSDSHIDTLSLVDSAPYHVGTTHEVRVISHAPTDRLLLLSMKPSVLALKFMRVSEVVVGEELRGSITKVDENKIVVDIGGAHNGIVFPSHFSDILLKSKKALAKYKPGLSVKVRVWAVNPAKNRIVLTLKKTLLQSDLPVVGSLQDARVGVVTHAVVSRLPDPSSKRGGGAGLLVDLYGGLRAFIPASETSESTTPAELPSAADLNTRFYDGKVVKVRLTSVDYDTGRLMASIRQALPAFQERLNVSRYTVGQKVDGVVAAVHEDVVVLNVAPTQARGLIALSLLARMREMDVETLRAKLSEGDKIEGLQVWSKSEEKGLLHLNDARAAAEARNGVNGGGKNANRAGADEATFQALVVGKKKYSTLVKTQGFRGDHNAVHIIMLNVDNGKGGMTTVQSRLHVTDCYDSYDDAASSTTTCVQGVQRGEGSRAALNLPAENSTLECVVVDVGTPNAREVHLSARPSILGAAASPVRDPVINEVSDLHIGSKYRGFVRAIGDGGLTVDLGRSVQARVKVRQAVDVLSSSWKDQFEIGKVVEGRITSISKTGKKSLVDMSLRSPKEELAKERQAKKDKSKDAKGKSSKLAFQHGLEQFEKGQKVKCSVKSIKEEIGLFLQIQTAGTNVSGLCHKSEVADNGSPEAVKAYSVGDHVKAIILKINKEDKKISFGLKPSYFEDADFLDSDDEEEDVTMEGDEDEDDDEEEEDDDEDDDEDEDAMDDDEDEDEDLSLAQGAHELDGSDSEDEDEEMEDADDDDDNNDGDGDEALDMKIVPTTNGGSAAEVAKSKKKVAPLQVAGGFSWSGVGQDDEGDAADFDSDSSSEADETEVKSKRVKGKDKAQKNASVDLDEKLPESVSDFERLLLGSPNNSFLWIQFMSFQLQLSDIEAARQVAQRALKVINYREEQEKLNVWIALLNLEDRYGSEDALDNTFKEAVQANDAETVYMRMLTILEKSNKLAKAETIWQRAVKKFNTSIPVWTGFGKFYLRHGRVDDVRALMARAQQSLPKPRHVQLVKSFALAEFSTGEPERGRTLFERLVDSHPKKLDIWWLYIDQEAKAGNVPAARSIFERVLVLPQSLKKAKAVLKKWHAFEQKHGGPKDVQRVVKRAQQFVEATMEKREGAAGRTTALSSGEADEGDEDDDFAGGDDDEEEEGDD</sequence>
<feature type="compositionally biased region" description="Low complexity" evidence="4">
    <location>
        <begin position="13"/>
        <end position="32"/>
    </location>
</feature>
<evidence type="ECO:0000313" key="7">
    <source>
        <dbReference type="Proteomes" id="UP000078113"/>
    </source>
</evidence>
<feature type="region of interest" description="Disordered" evidence="4">
    <location>
        <begin position="1410"/>
        <end position="1456"/>
    </location>
</feature>
<feature type="compositionally biased region" description="Basic and acidic residues" evidence="4">
    <location>
        <begin position="1171"/>
        <end position="1192"/>
    </location>
</feature>
<evidence type="ECO:0000256" key="3">
    <source>
        <dbReference type="ARBA" id="ARBA00022737"/>
    </source>
</evidence>
<keyword evidence="3" id="KW-0677">Repeat</keyword>
<feature type="domain" description="S1 motif" evidence="5">
    <location>
        <begin position="567"/>
        <end position="654"/>
    </location>
</feature>
<dbReference type="GO" id="GO:0032040">
    <property type="term" value="C:small-subunit processome"/>
    <property type="evidence" value="ECO:0007669"/>
    <property type="project" value="TreeGrafter"/>
</dbReference>
<gene>
    <name evidence="6" type="ORF">A4X09_0g5048</name>
</gene>
<dbReference type="SMART" id="SM00316">
    <property type="entry name" value="S1"/>
    <property type="match status" value="9"/>
</dbReference>
<comment type="subcellular location">
    <subcellularLocation>
        <location evidence="1">Nucleus</location>
        <location evidence="1">Nucleolus</location>
    </subcellularLocation>
</comment>
<feature type="compositionally biased region" description="Acidic residues" evidence="4">
    <location>
        <begin position="1350"/>
        <end position="1377"/>
    </location>
</feature>
<dbReference type="InterPro" id="IPR011990">
    <property type="entry name" value="TPR-like_helical_dom_sf"/>
</dbReference>
<feature type="compositionally biased region" description="Low complexity" evidence="4">
    <location>
        <begin position="117"/>
        <end position="132"/>
    </location>
</feature>
<dbReference type="GO" id="GO:0003723">
    <property type="term" value="F:RNA binding"/>
    <property type="evidence" value="ECO:0007669"/>
    <property type="project" value="TreeGrafter"/>
</dbReference>
<dbReference type="InterPro" id="IPR003107">
    <property type="entry name" value="HAT"/>
</dbReference>
<protein>
    <recommendedName>
        <fullName evidence="5">S1 motif domain-containing protein</fullName>
    </recommendedName>
</protein>
<dbReference type="SMART" id="SM00386">
    <property type="entry name" value="HAT"/>
    <property type="match status" value="6"/>
</dbReference>
<proteinExistence type="predicted"/>
<dbReference type="InterPro" id="IPR003029">
    <property type="entry name" value="S1_domain"/>
</dbReference>
<dbReference type="Pfam" id="PF23240">
    <property type="entry name" value="HAT_PRP39_N"/>
    <property type="match status" value="1"/>
</dbReference>
<keyword evidence="7" id="KW-1185">Reference proteome</keyword>
<evidence type="ECO:0000256" key="4">
    <source>
        <dbReference type="SAM" id="MobiDB-lite"/>
    </source>
</evidence>
<name>A0A8X7T3Z9_9BASI</name>
<organism evidence="6 7">
    <name type="scientific">Tilletia walkeri</name>
    <dbReference type="NCBI Taxonomy" id="117179"/>
    <lineage>
        <taxon>Eukaryota</taxon>
        <taxon>Fungi</taxon>
        <taxon>Dikarya</taxon>
        <taxon>Basidiomycota</taxon>
        <taxon>Ustilaginomycotina</taxon>
        <taxon>Exobasidiomycetes</taxon>
        <taxon>Tilletiales</taxon>
        <taxon>Tilletiaceae</taxon>
        <taxon>Tilletia</taxon>
    </lineage>
</organism>
<reference evidence="6" key="2">
    <citation type="journal article" date="2019" name="IMA Fungus">
        <title>Genome sequencing and comparison of five Tilletia species to identify candidate genes for the detection of regulated species infecting wheat.</title>
        <authorList>
            <person name="Nguyen H.D.T."/>
            <person name="Sultana T."/>
            <person name="Kesanakurti P."/>
            <person name="Hambleton S."/>
        </authorList>
    </citation>
    <scope>NUCLEOTIDE SEQUENCE</scope>
    <source>
        <strain evidence="6">DAOMC 236422</strain>
    </source>
</reference>
<feature type="region of interest" description="Disordered" evidence="4">
    <location>
        <begin position="1171"/>
        <end position="1195"/>
    </location>
</feature>
<evidence type="ECO:0000256" key="2">
    <source>
        <dbReference type="ARBA" id="ARBA00022552"/>
    </source>
</evidence>
<feature type="compositionally biased region" description="Acidic residues" evidence="4">
    <location>
        <begin position="242"/>
        <end position="266"/>
    </location>
</feature>
<dbReference type="SUPFAM" id="SSF48452">
    <property type="entry name" value="TPR-like"/>
    <property type="match status" value="1"/>
</dbReference>
<comment type="caution">
    <text evidence="6">The sequence shown here is derived from an EMBL/GenBank/DDBJ whole genome shotgun (WGS) entry which is preliminary data.</text>
</comment>
<evidence type="ECO:0000256" key="1">
    <source>
        <dbReference type="ARBA" id="ARBA00004604"/>
    </source>
</evidence>
<dbReference type="PANTHER" id="PTHR23270">
    <property type="entry name" value="PROGRAMMED CELL DEATH PROTEIN 11 PRE-RRNA PROCESSING PROTEIN RRP5"/>
    <property type="match status" value="1"/>
</dbReference>
<feature type="compositionally biased region" description="Basic and acidic residues" evidence="4">
    <location>
        <begin position="97"/>
        <end position="114"/>
    </location>
</feature>
<feature type="compositionally biased region" description="Polar residues" evidence="4">
    <location>
        <begin position="71"/>
        <end position="84"/>
    </location>
</feature>
<dbReference type="Pfam" id="PF00575">
    <property type="entry name" value="S1"/>
    <property type="match status" value="2"/>
</dbReference>
<feature type="domain" description="S1 motif" evidence="5">
    <location>
        <begin position="1209"/>
        <end position="1282"/>
    </location>
</feature>
<feature type="region of interest" description="Disordered" evidence="4">
    <location>
        <begin position="1"/>
        <end position="178"/>
    </location>
</feature>
<feature type="compositionally biased region" description="Acidic residues" evidence="4">
    <location>
        <begin position="1417"/>
        <end position="1436"/>
    </location>
</feature>
<feature type="compositionally biased region" description="Acidic residues" evidence="4">
    <location>
        <begin position="1289"/>
        <end position="1339"/>
    </location>
</feature>
<feature type="domain" description="S1 motif" evidence="5">
    <location>
        <begin position="671"/>
        <end position="742"/>
    </location>
</feature>
<evidence type="ECO:0000259" key="5">
    <source>
        <dbReference type="PROSITE" id="PS50126"/>
    </source>
</evidence>
<dbReference type="EMBL" id="LWDG02000240">
    <property type="protein sequence ID" value="KAE8267298.1"/>
    <property type="molecule type" value="Genomic_DNA"/>
</dbReference>
<feature type="region of interest" description="Disordered" evidence="4">
    <location>
        <begin position="1726"/>
        <end position="1767"/>
    </location>
</feature>
<feature type="compositionally biased region" description="Basic and acidic residues" evidence="4">
    <location>
        <begin position="1437"/>
        <end position="1451"/>
    </location>
</feature>
<dbReference type="InterPro" id="IPR045209">
    <property type="entry name" value="Rrp5"/>
</dbReference>
<evidence type="ECO:0000313" key="6">
    <source>
        <dbReference type="EMBL" id="KAE8267298.1"/>
    </source>
</evidence>
<feature type="compositionally biased region" description="Acidic residues" evidence="4">
    <location>
        <begin position="1744"/>
        <end position="1767"/>
    </location>
</feature>
<feature type="compositionally biased region" description="Low complexity" evidence="4">
    <location>
        <begin position="41"/>
        <end position="57"/>
    </location>
</feature>
<accession>A0A8X7T3Z9</accession>
<feature type="region of interest" description="Disordered" evidence="4">
    <location>
        <begin position="1289"/>
        <end position="1389"/>
    </location>
</feature>
<dbReference type="Proteomes" id="UP000078113">
    <property type="component" value="Unassembled WGS sequence"/>
</dbReference>
<dbReference type="GO" id="GO:0006364">
    <property type="term" value="P:rRNA processing"/>
    <property type="evidence" value="ECO:0007669"/>
    <property type="project" value="UniProtKB-KW"/>
</dbReference>
<feature type="domain" description="S1 motif" evidence="5">
    <location>
        <begin position="864"/>
        <end position="938"/>
    </location>
</feature>
<keyword evidence="2" id="KW-0698">rRNA processing</keyword>
<dbReference type="SUPFAM" id="SSF50249">
    <property type="entry name" value="Nucleic acid-binding proteins"/>
    <property type="match status" value="6"/>
</dbReference>
<dbReference type="Gene3D" id="2.40.50.140">
    <property type="entry name" value="Nucleic acid-binding proteins"/>
    <property type="match status" value="6"/>
</dbReference>
<dbReference type="Gene3D" id="1.25.40.10">
    <property type="entry name" value="Tetratricopeptide repeat domain"/>
    <property type="match status" value="1"/>
</dbReference>
<feature type="domain" description="S1 motif" evidence="5">
    <location>
        <begin position="352"/>
        <end position="420"/>
    </location>
</feature>
<reference evidence="6" key="1">
    <citation type="submission" date="2016-04" db="EMBL/GenBank/DDBJ databases">
        <authorList>
            <person name="Nguyen H.D."/>
            <person name="Samba Siva P."/>
            <person name="Cullis J."/>
            <person name="Levesque C.A."/>
            <person name="Hambleton S."/>
        </authorList>
    </citation>
    <scope>NUCLEOTIDE SEQUENCE</scope>
    <source>
        <strain evidence="6">DAOMC 236422</strain>
    </source>
</reference>
<feature type="domain" description="S1 motif" evidence="5">
    <location>
        <begin position="1099"/>
        <end position="1170"/>
    </location>
</feature>